<comment type="caution">
    <text evidence="1">The sequence shown here is derived from an EMBL/GenBank/DDBJ whole genome shotgun (WGS) entry which is preliminary data.</text>
</comment>
<dbReference type="VEuPathDB" id="TrichDB:TRFO_37676"/>
<dbReference type="AlphaFoldDB" id="A0A1J4JAH2"/>
<sequence>MSSYKESDDCFVQKSKTIFSYEVSTVKSSKPNLTKLQNLFDQFHNSIISSNFSPAEIANIFHEIDNIITNSHENQLTNFFANASQYICDFIGFYQIVKESSHAYLFDTYFSVLLSISLKSHVLSHPSFYEFFLMLVQIFDTLDIKNCPKVRNTIINIIVDYHDPALLLAYLNTPAFHKLFDLCVTPQPSASIDTKQIQTACLIATKRTLFNLKQVVNLKDEPIYTQIVNFFMSLFQIPNIDSDMNQLYVFMELSSIIFSEIPELVETIIECNIYEVVFRMIQIDNRYAYDAFKYLTQILQCCKLHMVPDFDNCLNFSELLKFFSVSKSDEPKLRSMLLFSSKYISFGTAFIHKFIENNFFEMLYSEFIMGGMTFETSIVALDCLINAVIFGSLHQIDFFFEKGALQIFVHFLEMDSNEEQTERILNGIKRIWESCNEYGKADIFSEIFVNESGYDILMSLETCPNLAQELSDLLS</sequence>
<name>A0A1J4JAH2_9EUKA</name>
<organism evidence="1 2">
    <name type="scientific">Tritrichomonas foetus</name>
    <dbReference type="NCBI Taxonomy" id="1144522"/>
    <lineage>
        <taxon>Eukaryota</taxon>
        <taxon>Metamonada</taxon>
        <taxon>Parabasalia</taxon>
        <taxon>Tritrichomonadida</taxon>
        <taxon>Tritrichomonadidae</taxon>
        <taxon>Tritrichomonas</taxon>
    </lineage>
</organism>
<dbReference type="GeneID" id="94846278"/>
<reference evidence="1" key="1">
    <citation type="submission" date="2016-10" db="EMBL/GenBank/DDBJ databases">
        <authorList>
            <person name="Benchimol M."/>
            <person name="Almeida L.G."/>
            <person name="Vasconcelos A.T."/>
            <person name="Perreira-Neves A."/>
            <person name="Rosa I.A."/>
            <person name="Tasca T."/>
            <person name="Bogo M.R."/>
            <person name="de Souza W."/>
        </authorList>
    </citation>
    <scope>NUCLEOTIDE SEQUENCE [LARGE SCALE GENOMIC DNA]</scope>
    <source>
        <strain evidence="1">K</strain>
    </source>
</reference>
<dbReference type="RefSeq" id="XP_068349281.1">
    <property type="nucleotide sequence ID" value="XM_068511574.1"/>
</dbReference>
<evidence type="ECO:0000313" key="2">
    <source>
        <dbReference type="Proteomes" id="UP000179807"/>
    </source>
</evidence>
<gene>
    <name evidence="1" type="ORF">TRFO_37676</name>
</gene>
<accession>A0A1J4JAH2</accession>
<evidence type="ECO:0000313" key="1">
    <source>
        <dbReference type="EMBL" id="OHS96144.1"/>
    </source>
</evidence>
<dbReference type="InterPro" id="IPR016024">
    <property type="entry name" value="ARM-type_fold"/>
</dbReference>
<dbReference type="SUPFAM" id="SSF48371">
    <property type="entry name" value="ARM repeat"/>
    <property type="match status" value="1"/>
</dbReference>
<dbReference type="Gene3D" id="1.25.10.10">
    <property type="entry name" value="Leucine-rich Repeat Variant"/>
    <property type="match status" value="1"/>
</dbReference>
<dbReference type="EMBL" id="MLAK01001195">
    <property type="protein sequence ID" value="OHS96144.1"/>
    <property type="molecule type" value="Genomic_DNA"/>
</dbReference>
<dbReference type="InterPro" id="IPR011989">
    <property type="entry name" value="ARM-like"/>
</dbReference>
<keyword evidence="2" id="KW-1185">Reference proteome</keyword>
<dbReference type="Proteomes" id="UP000179807">
    <property type="component" value="Unassembled WGS sequence"/>
</dbReference>
<protein>
    <submittedName>
        <fullName evidence="1">Uncharacterized protein</fullName>
    </submittedName>
</protein>
<proteinExistence type="predicted"/>